<evidence type="ECO:0008006" key="2">
    <source>
        <dbReference type="Google" id="ProtNLM"/>
    </source>
</evidence>
<dbReference type="PROSITE" id="PS51257">
    <property type="entry name" value="PROKAR_LIPOPROTEIN"/>
    <property type="match status" value="1"/>
</dbReference>
<proteinExistence type="predicted"/>
<protein>
    <recommendedName>
        <fullName evidence="2">EexN family lipoprotein</fullName>
    </recommendedName>
</protein>
<reference evidence="1" key="1">
    <citation type="submission" date="2019-02" db="EMBL/GenBank/DDBJ databases">
        <authorList>
            <consortium name="GenomeTrakr network: Whole genome sequencing for foodborne pathogen traceback"/>
        </authorList>
    </citation>
    <scope>NUCLEOTIDE SEQUENCE</scope>
    <source>
        <strain evidence="1">FSIS21923587</strain>
    </source>
</reference>
<comment type="caution">
    <text evidence="1">The sequence shown here is derived from an EMBL/GenBank/DDBJ whole genome shotgun (WGS) entry which is preliminary data.</text>
</comment>
<dbReference type="EMBL" id="AAHYAC010000037">
    <property type="protein sequence ID" value="ECB5761942.1"/>
    <property type="molecule type" value="Genomic_DNA"/>
</dbReference>
<gene>
    <name evidence="1" type="ORF">EZK65_23740</name>
</gene>
<dbReference type="AlphaFoldDB" id="A0A5Y0CAV1"/>
<name>A0A5Y0CAV1_SALTH</name>
<organism evidence="1">
    <name type="scientific">Salmonella thompson</name>
    <dbReference type="NCBI Taxonomy" id="600"/>
    <lineage>
        <taxon>Bacteria</taxon>
        <taxon>Pseudomonadati</taxon>
        <taxon>Pseudomonadota</taxon>
        <taxon>Gammaproteobacteria</taxon>
        <taxon>Enterobacterales</taxon>
        <taxon>Enterobacteriaceae</taxon>
        <taxon>Salmonella</taxon>
    </lineage>
</organism>
<evidence type="ECO:0000313" key="1">
    <source>
        <dbReference type="EMBL" id="ECB5761942.1"/>
    </source>
</evidence>
<dbReference type="InterPro" id="IPR047937">
    <property type="entry name" value="Eex_IncN-like"/>
</dbReference>
<dbReference type="NCBIfam" id="NF033894">
    <property type="entry name" value="Eex_IncN"/>
    <property type="match status" value="1"/>
</dbReference>
<accession>A0A5Y0CAV1</accession>
<sequence length="89" mass="10248">MRNSKIVFLFSMVFLVAGCKEETKSVDWWTNHPKEAVDKYKECKKSGSDSENCKNVKRAGLIISDTYPPMNEIYKQEAKELDKKLGTIK</sequence>